<keyword evidence="1" id="KW-0472">Membrane</keyword>
<organism evidence="2 3">
    <name type="scientific">Chlamydomonas eustigma</name>
    <dbReference type="NCBI Taxonomy" id="1157962"/>
    <lineage>
        <taxon>Eukaryota</taxon>
        <taxon>Viridiplantae</taxon>
        <taxon>Chlorophyta</taxon>
        <taxon>core chlorophytes</taxon>
        <taxon>Chlorophyceae</taxon>
        <taxon>CS clade</taxon>
        <taxon>Chlamydomonadales</taxon>
        <taxon>Chlamydomonadaceae</taxon>
        <taxon>Chlamydomonas</taxon>
    </lineage>
</organism>
<feature type="transmembrane region" description="Helical" evidence="1">
    <location>
        <begin position="49"/>
        <end position="69"/>
    </location>
</feature>
<dbReference type="EMBL" id="BEGY01000004">
    <property type="protein sequence ID" value="GAX73626.1"/>
    <property type="molecule type" value="Genomic_DNA"/>
</dbReference>
<feature type="transmembrane region" description="Helical" evidence="1">
    <location>
        <begin position="15"/>
        <end position="37"/>
    </location>
</feature>
<keyword evidence="1" id="KW-1133">Transmembrane helix</keyword>
<keyword evidence="3" id="KW-1185">Reference proteome</keyword>
<evidence type="ECO:0000313" key="3">
    <source>
        <dbReference type="Proteomes" id="UP000232323"/>
    </source>
</evidence>
<protein>
    <submittedName>
        <fullName evidence="2">Uncharacterized protein</fullName>
    </submittedName>
</protein>
<sequence length="92" mass="10122">MTSSAKVMGGPWKNVNWVTVGISFITVVIFGINVYTLCSLLQTQLPQTAGVYAGFSFVIIFYIALVSYFSAGSSNWPRWIQKSRGAFSNLCL</sequence>
<reference evidence="2 3" key="1">
    <citation type="submission" date="2017-08" db="EMBL/GenBank/DDBJ databases">
        <title>Acidophilic green algal genome provides insights into adaptation to an acidic environment.</title>
        <authorList>
            <person name="Hirooka S."/>
            <person name="Hirose Y."/>
            <person name="Kanesaki Y."/>
            <person name="Higuchi S."/>
            <person name="Fujiwara T."/>
            <person name="Onuma R."/>
            <person name="Era A."/>
            <person name="Ohbayashi R."/>
            <person name="Uzuka A."/>
            <person name="Nozaki H."/>
            <person name="Yoshikawa H."/>
            <person name="Miyagishima S.Y."/>
        </authorList>
    </citation>
    <scope>NUCLEOTIDE SEQUENCE [LARGE SCALE GENOMIC DNA]</scope>
    <source>
        <strain evidence="2 3">NIES-2499</strain>
    </source>
</reference>
<name>A0A250WSD1_9CHLO</name>
<accession>A0A250WSD1</accession>
<dbReference type="Proteomes" id="UP000232323">
    <property type="component" value="Unassembled WGS sequence"/>
</dbReference>
<proteinExistence type="predicted"/>
<keyword evidence="1" id="KW-0812">Transmembrane</keyword>
<comment type="caution">
    <text evidence="2">The sequence shown here is derived from an EMBL/GenBank/DDBJ whole genome shotgun (WGS) entry which is preliminary data.</text>
</comment>
<gene>
    <name evidence="2" type="ORF">CEUSTIGMA_g1077.t1</name>
</gene>
<evidence type="ECO:0000256" key="1">
    <source>
        <dbReference type="SAM" id="Phobius"/>
    </source>
</evidence>
<evidence type="ECO:0000313" key="2">
    <source>
        <dbReference type="EMBL" id="GAX73626.1"/>
    </source>
</evidence>
<dbReference type="AlphaFoldDB" id="A0A250WSD1"/>